<keyword evidence="3" id="KW-1185">Reference proteome</keyword>
<accession>A0ABR2IL26</accession>
<comment type="caution">
    <text evidence="2">The sequence shown here is derived from an EMBL/GenBank/DDBJ whole genome shotgun (WGS) entry which is preliminary data.</text>
</comment>
<evidence type="ECO:0000313" key="3">
    <source>
        <dbReference type="Proteomes" id="UP001470230"/>
    </source>
</evidence>
<evidence type="ECO:0000313" key="2">
    <source>
        <dbReference type="EMBL" id="KAK8863964.1"/>
    </source>
</evidence>
<protein>
    <recommendedName>
        <fullName evidence="1">Serine aminopeptidase S33 domain-containing protein</fullName>
    </recommendedName>
</protein>
<dbReference type="InterPro" id="IPR022742">
    <property type="entry name" value="Hydrolase_4"/>
</dbReference>
<organism evidence="2 3">
    <name type="scientific">Tritrichomonas musculus</name>
    <dbReference type="NCBI Taxonomy" id="1915356"/>
    <lineage>
        <taxon>Eukaryota</taxon>
        <taxon>Metamonada</taxon>
        <taxon>Parabasalia</taxon>
        <taxon>Tritrichomonadida</taxon>
        <taxon>Tritrichomonadidae</taxon>
        <taxon>Tritrichomonas</taxon>
    </lineage>
</organism>
<dbReference type="PANTHER" id="PTHR11614">
    <property type="entry name" value="PHOSPHOLIPASE-RELATED"/>
    <property type="match status" value="1"/>
</dbReference>
<dbReference type="SUPFAM" id="SSF53474">
    <property type="entry name" value="alpha/beta-Hydrolases"/>
    <property type="match status" value="1"/>
</dbReference>
<proteinExistence type="predicted"/>
<dbReference type="InterPro" id="IPR051044">
    <property type="entry name" value="MAG_DAG_Lipase"/>
</dbReference>
<gene>
    <name evidence="2" type="ORF">M9Y10_011658</name>
</gene>
<reference evidence="2 3" key="1">
    <citation type="submission" date="2024-04" db="EMBL/GenBank/DDBJ databases">
        <title>Tritrichomonas musculus Genome.</title>
        <authorList>
            <person name="Alves-Ferreira E."/>
            <person name="Grigg M."/>
            <person name="Lorenzi H."/>
            <person name="Galac M."/>
        </authorList>
    </citation>
    <scope>NUCLEOTIDE SEQUENCE [LARGE SCALE GENOMIC DNA]</scope>
    <source>
        <strain evidence="2 3">EAF2021</strain>
    </source>
</reference>
<dbReference type="InterPro" id="IPR029058">
    <property type="entry name" value="AB_hydrolase_fold"/>
</dbReference>
<dbReference type="Gene3D" id="3.40.50.1820">
    <property type="entry name" value="alpha/beta hydrolase"/>
    <property type="match status" value="1"/>
</dbReference>
<name>A0ABR2IL26_9EUKA</name>
<feature type="domain" description="Serine aminopeptidase S33" evidence="1">
    <location>
        <begin position="36"/>
        <end position="280"/>
    </location>
</feature>
<dbReference type="Proteomes" id="UP001470230">
    <property type="component" value="Unassembled WGS sequence"/>
</dbReference>
<dbReference type="EMBL" id="JAPFFF010000017">
    <property type="protein sequence ID" value="KAK8863964.1"/>
    <property type="molecule type" value="Genomic_DNA"/>
</dbReference>
<sequence>MHCHEAEFTLEYDGEPFSVNVSGYDLVGQIWKPEGAPRYIYIFIHGLGCFVTFKRDFYPVITKHGGVVYACDHVGCGKSPGARTSCTVDEILEETIKIIELAKKSYPDLPVVIHGHSMGGLSAIMLGLTKSEELGDNVKCVISEAPWTSKCPQRDPGTIEHAGIRLLSWVLPTYLVPANVELFTPDLDKRFVDLVDNSPLYSHGLTARLFLNVEDCQKYAEENKLKWPAKLPLLYQQGTSDNLVDPVLNDKWIQPLLENKEKLNLDVSYKSYENGPHILLKSPLRPQVAQDILDFIDQHI</sequence>
<dbReference type="Pfam" id="PF12146">
    <property type="entry name" value="Hydrolase_4"/>
    <property type="match status" value="1"/>
</dbReference>
<evidence type="ECO:0000259" key="1">
    <source>
        <dbReference type="Pfam" id="PF12146"/>
    </source>
</evidence>